<sequence>MSFERIGERIAVMSRELTGLLAESFDSLSTGEQFAVAAQWETLVRQQAAVGHRLIAELERAPIAELGEPSVAAALTVLLRISKADAQRRVREARELAPRRAMTGEVLDPVLTRTAAAQARGQIGVEHVRIIAKFFDKQLPVSVPYDVREAAEAQLAQIASEHTPEELREATERLSALLNPDGDFSDEERARKRSLSRILCKSEVI</sequence>
<organism evidence="1 2">
    <name type="scientific">Mycolicibacterium celeriflavum</name>
    <name type="common">Mycobacterium celeriflavum</name>
    <dbReference type="NCBI Taxonomy" id="1249101"/>
    <lineage>
        <taxon>Bacteria</taxon>
        <taxon>Bacillati</taxon>
        <taxon>Actinomycetota</taxon>
        <taxon>Actinomycetes</taxon>
        <taxon>Mycobacteriales</taxon>
        <taxon>Mycobacteriaceae</taxon>
        <taxon>Mycolicibacterium</taxon>
    </lineage>
</organism>
<dbReference type="InterPro" id="IPR003870">
    <property type="entry name" value="DUF222"/>
</dbReference>
<dbReference type="RefSeq" id="WP_083004371.1">
    <property type="nucleotide sequence ID" value="NZ_AP022591.1"/>
</dbReference>
<accession>A0A1X0BRX2</accession>
<dbReference type="EMBL" id="AP022591">
    <property type="protein sequence ID" value="BBY46028.1"/>
    <property type="molecule type" value="Genomic_DNA"/>
</dbReference>
<evidence type="ECO:0000313" key="2">
    <source>
        <dbReference type="Proteomes" id="UP000466431"/>
    </source>
</evidence>
<dbReference type="AlphaFoldDB" id="A0A1X0BRX2"/>
<keyword evidence="2" id="KW-1185">Reference proteome</keyword>
<dbReference type="OrthoDB" id="4639405at2"/>
<dbReference type="Pfam" id="PF02720">
    <property type="entry name" value="DUF222"/>
    <property type="match status" value="1"/>
</dbReference>
<protein>
    <submittedName>
        <fullName evidence="1">Uncharacterized protein</fullName>
    </submittedName>
</protein>
<name>A0A1X0BRX2_MYCCF</name>
<dbReference type="STRING" id="1249101.BST21_15920"/>
<proteinExistence type="predicted"/>
<dbReference type="Proteomes" id="UP000466431">
    <property type="component" value="Chromosome"/>
</dbReference>
<dbReference type="KEGG" id="mcee:MCEL_43230"/>
<evidence type="ECO:0000313" key="1">
    <source>
        <dbReference type="EMBL" id="BBY46028.1"/>
    </source>
</evidence>
<gene>
    <name evidence="1" type="ORF">MCEL_43230</name>
</gene>
<reference evidence="1 2" key="1">
    <citation type="journal article" date="2019" name="Emerg. Microbes Infect.">
        <title>Comprehensive subspecies identification of 175 nontuberculous mycobacteria species based on 7547 genomic profiles.</title>
        <authorList>
            <person name="Matsumoto Y."/>
            <person name="Kinjo T."/>
            <person name="Motooka D."/>
            <person name="Nabeya D."/>
            <person name="Jung N."/>
            <person name="Uechi K."/>
            <person name="Horii T."/>
            <person name="Iida T."/>
            <person name="Fujita J."/>
            <person name="Nakamura S."/>
        </authorList>
    </citation>
    <scope>NUCLEOTIDE SEQUENCE [LARGE SCALE GENOMIC DNA]</scope>
    <source>
        <strain evidence="1 2">JCM 18439</strain>
    </source>
</reference>